<sequence>MDNQNPINPDEIKSKNEQNIPISPNIPAPSPELSTGQYETPKIETPSFEAPKPTMQDIQTPAEKIEGLSSKQFEIPPIEPQKMTFEVPLTSKKRLIAGILTGIGLLAIIAVGVYYFAFLRTGAVVTVNSNQGTLDLLIDGNEYNGVNAPYKINLKKGNHTITAKKDGFTEITKELNVESRNKTYMISFELQGVPKPVELFAKKAEFPTYNKDTRNLLFFEKTDDGYFLKEYNTENKTETNLINNMGEVKKVAWSPSNRQLTIKVVNRSNITSKDMPFLAQYGEDTKINWSVNLERKDLVNISTKSLHPSIKNITFNPLGTKIAYLFQNDTDKNLSIAETDGSNYERIVEFKTIEFEPDFTWSPDGTKIAIFANMSEGLASKAKNPDISVYSFETRKIIKVSDDGASYGGLFSPDGKYLLYISGTDLMVFDLSKESEKSKSLGIQTSIEKVVWKDNQTMILADVNGDIYRFSVGGVKEKINYDKSIVSGNIKNILINEKYIFIISENGVYSLDINQTV</sequence>
<protein>
    <submittedName>
        <fullName evidence="5">PEGA domain-containing protein</fullName>
    </submittedName>
</protein>
<dbReference type="InterPro" id="IPR013229">
    <property type="entry name" value="PEGA"/>
</dbReference>
<evidence type="ECO:0000256" key="3">
    <source>
        <dbReference type="SAM" id="Phobius"/>
    </source>
</evidence>
<accession>A0A7C4R501</accession>
<comment type="similarity">
    <text evidence="1">Belongs to the TolB family.</text>
</comment>
<dbReference type="PANTHER" id="PTHR36842">
    <property type="entry name" value="PROTEIN TOLB HOMOLOG"/>
    <property type="match status" value="1"/>
</dbReference>
<organism evidence="5">
    <name type="scientific">candidate division CPR3 bacterium</name>
    <dbReference type="NCBI Taxonomy" id="2268181"/>
    <lineage>
        <taxon>Bacteria</taxon>
        <taxon>Bacteria division CPR3</taxon>
    </lineage>
</organism>
<dbReference type="PANTHER" id="PTHR36842:SF1">
    <property type="entry name" value="PROTEIN TOLB"/>
    <property type="match status" value="1"/>
</dbReference>
<gene>
    <name evidence="5" type="ORF">ENT43_01525</name>
</gene>
<keyword evidence="3" id="KW-0812">Transmembrane</keyword>
<feature type="region of interest" description="Disordered" evidence="2">
    <location>
        <begin position="1"/>
        <end position="54"/>
    </location>
</feature>
<feature type="transmembrane region" description="Helical" evidence="3">
    <location>
        <begin position="95"/>
        <end position="117"/>
    </location>
</feature>
<dbReference type="Pfam" id="PF07676">
    <property type="entry name" value="PD40"/>
    <property type="match status" value="2"/>
</dbReference>
<dbReference type="InterPro" id="IPR011659">
    <property type="entry name" value="WD40"/>
</dbReference>
<evidence type="ECO:0000256" key="2">
    <source>
        <dbReference type="SAM" id="MobiDB-lite"/>
    </source>
</evidence>
<dbReference type="InterPro" id="IPR011042">
    <property type="entry name" value="6-blade_b-propeller_TolB-like"/>
</dbReference>
<dbReference type="EMBL" id="DSYQ01000005">
    <property type="protein sequence ID" value="HGT70919.1"/>
    <property type="molecule type" value="Genomic_DNA"/>
</dbReference>
<keyword evidence="3" id="KW-1133">Transmembrane helix</keyword>
<evidence type="ECO:0000259" key="4">
    <source>
        <dbReference type="Pfam" id="PF08308"/>
    </source>
</evidence>
<reference evidence="5" key="1">
    <citation type="journal article" date="2020" name="mSystems">
        <title>Genome- and Community-Level Interaction Insights into Carbon Utilization and Element Cycling Functions of Hydrothermarchaeota in Hydrothermal Sediment.</title>
        <authorList>
            <person name="Zhou Z."/>
            <person name="Liu Y."/>
            <person name="Xu W."/>
            <person name="Pan J."/>
            <person name="Luo Z.H."/>
            <person name="Li M."/>
        </authorList>
    </citation>
    <scope>NUCLEOTIDE SEQUENCE [LARGE SCALE GENOMIC DNA]</scope>
    <source>
        <strain evidence="5">SpSt-579</strain>
    </source>
</reference>
<name>A0A7C4R501_UNCC3</name>
<feature type="domain" description="PEGA" evidence="4">
    <location>
        <begin position="124"/>
        <end position="191"/>
    </location>
</feature>
<dbReference type="SUPFAM" id="SSF82171">
    <property type="entry name" value="DPP6 N-terminal domain-like"/>
    <property type="match status" value="1"/>
</dbReference>
<keyword evidence="3" id="KW-0472">Membrane</keyword>
<dbReference type="AlphaFoldDB" id="A0A7C4R501"/>
<evidence type="ECO:0000313" key="5">
    <source>
        <dbReference type="EMBL" id="HGT70919.1"/>
    </source>
</evidence>
<proteinExistence type="inferred from homology"/>
<dbReference type="Pfam" id="PF08308">
    <property type="entry name" value="PEGA"/>
    <property type="match status" value="1"/>
</dbReference>
<evidence type="ECO:0000256" key="1">
    <source>
        <dbReference type="ARBA" id="ARBA00009820"/>
    </source>
</evidence>
<comment type="caution">
    <text evidence="5">The sequence shown here is derived from an EMBL/GenBank/DDBJ whole genome shotgun (WGS) entry which is preliminary data.</text>
</comment>
<dbReference type="Gene3D" id="2.120.10.30">
    <property type="entry name" value="TolB, C-terminal domain"/>
    <property type="match status" value="1"/>
</dbReference>